<name>A0A8J2T9X8_ZYGB2</name>
<proteinExistence type="predicted"/>
<dbReference type="GO" id="GO:0000282">
    <property type="term" value="P:cellular bud site selection"/>
    <property type="evidence" value="ECO:0007669"/>
    <property type="project" value="TreeGrafter"/>
</dbReference>
<dbReference type="Pfam" id="PF08616">
    <property type="entry name" value="SPA"/>
    <property type="match status" value="1"/>
</dbReference>
<dbReference type="OrthoDB" id="66409at2759"/>
<keyword evidence="3" id="KW-1185">Reference proteome</keyword>
<dbReference type="PANTHER" id="PTHR28245">
    <property type="entry name" value="ARF3-INTERACTING PROTEIN 1"/>
    <property type="match status" value="1"/>
</dbReference>
<dbReference type="AlphaFoldDB" id="A0A8J2T9X8"/>
<dbReference type="InterPro" id="IPR012860">
    <property type="entry name" value="Afi1_N"/>
</dbReference>
<dbReference type="EMBL" id="HG316466">
    <property type="protein sequence ID" value="CDF91721.1"/>
    <property type="molecule type" value="Genomic_DNA"/>
</dbReference>
<accession>A0A8J2T9X8</accession>
<dbReference type="GO" id="GO:0005886">
    <property type="term" value="C:plasma membrane"/>
    <property type="evidence" value="ECO:0007669"/>
    <property type="project" value="TreeGrafter"/>
</dbReference>
<evidence type="ECO:0000259" key="1">
    <source>
        <dbReference type="Pfam" id="PF07792"/>
    </source>
</evidence>
<feature type="domain" description="Arf3-interacting protein 1 N-terminal" evidence="1">
    <location>
        <begin position="11"/>
        <end position="88"/>
    </location>
</feature>
<sequence length="759" mass="87801">MNVPWTPNVRYLLAAEFDNRYGPVVRYQYPTNIPGFAHHAPDDHGLFNLATLMLPTNAEYKTKGNADTTVFILYRNFDTGEYQLFPPEQVDEVLYFVNVVYAQDDESNARGTKIKAVALGTAMADFMAFRPFTQAVLDRYMVSQEGVDDARLLLKACFRLLNRSELTFIKRLHGNEARQSLLQAVGDESLLRLWLDEDNPKGINFRKLLKCHHHDKYTNRIALRRGKVSVSLHGYKPKKEFLDLTKIPLEFDVVKYGFIDWAFKYNSKISRFLLNFIPVLHKRDPKEYAFKLIIFSSVMMGEELSQFTIALSNLMGLGSQNDIPFFTLPYIDVSIIGSLKDYLETQERVFAIMGTSNPIFRSHSSLWDYYYDLDNETVYESENEMEKDITSKWDVLMIKKLLVRNSITPSLPEVARMGLLQKVVECIDDEETDMLKVLSAFRRVNILQLLQLDVQALGVDSNLLLDYMCKFRDFAAFTEFFQPETLRLLQQLSLVNEVMTKLQQVTLIAPRRTELVCQLDDALTHIHWFAALDEDHLERFISICFNYPFSSLCSHYDLQEDDLAKVNIRQELKNCFKDDKSWMSIGEENSDKESMLATFVKDRSISFFCMPLLSDPNFKIKKGHYEPPEVVLRAPANASIRRRRSVNLKQMLTLKNRESGVDGSLFRGFSDGFTVPSKAPFRRIPRSQSSSMLSSKLGPIDVEKKTKDVKSMAYKILCMMHQHFVGRLLIETSLSPFFKSMLNVLKVEEQSWHKENLRR</sequence>
<dbReference type="Proteomes" id="UP000019375">
    <property type="component" value="Unassembled WGS sequence"/>
</dbReference>
<evidence type="ECO:0000313" key="2">
    <source>
        <dbReference type="EMBL" id="CDF91721.1"/>
    </source>
</evidence>
<gene>
    <name evidence="2" type="ORF">BN860_02058g</name>
</gene>
<dbReference type="GO" id="GO:0051666">
    <property type="term" value="P:actin cortical patch localization"/>
    <property type="evidence" value="ECO:0007669"/>
    <property type="project" value="TreeGrafter"/>
</dbReference>
<dbReference type="GO" id="GO:0005935">
    <property type="term" value="C:cellular bud neck"/>
    <property type="evidence" value="ECO:0007669"/>
    <property type="project" value="TreeGrafter"/>
</dbReference>
<organism evidence="2 3">
    <name type="scientific">Zygosaccharomyces bailii (strain CLIB 213 / ATCC 58445 / CBS 680 / BCRC 21525 / NBRC 1098 / NCYC 1416 / NRRL Y-2227)</name>
    <dbReference type="NCBI Taxonomy" id="1333698"/>
    <lineage>
        <taxon>Eukaryota</taxon>
        <taxon>Fungi</taxon>
        <taxon>Dikarya</taxon>
        <taxon>Ascomycota</taxon>
        <taxon>Saccharomycotina</taxon>
        <taxon>Saccharomycetes</taxon>
        <taxon>Saccharomycetales</taxon>
        <taxon>Saccharomycetaceae</taxon>
        <taxon>Zygosaccharomyces</taxon>
    </lineage>
</organism>
<reference evidence="3" key="1">
    <citation type="journal article" date="2013" name="Genome Announc.">
        <title>Genome sequence of the food spoilage yeast Zygosaccharomyces bailii CLIB 213(T).</title>
        <authorList>
            <person name="Galeote V."/>
            <person name="Bigey F."/>
            <person name="Devillers H."/>
            <person name="Neuveglise C."/>
            <person name="Dequin S."/>
        </authorList>
    </citation>
    <scope>NUCLEOTIDE SEQUENCE [LARGE SCALE GENOMIC DNA]</scope>
    <source>
        <strain evidence="3">CLIB 213 / ATCC 58445 / CBS 680 / CCRC 21525 / NBRC 1098 / NCYC 1416 / NRRL Y-2227</strain>
    </source>
</reference>
<protein>
    <submittedName>
        <fullName evidence="2">ZYBA0S13-02058g1_1</fullName>
    </submittedName>
</protein>
<dbReference type="PANTHER" id="PTHR28245:SF1">
    <property type="entry name" value="ARF3-INTERACTING PROTEIN 1"/>
    <property type="match status" value="1"/>
</dbReference>
<evidence type="ECO:0000313" key="3">
    <source>
        <dbReference type="Proteomes" id="UP000019375"/>
    </source>
</evidence>
<dbReference type="InterPro" id="IPR052809">
    <property type="entry name" value="Actin_polarity_regulatory"/>
</dbReference>
<dbReference type="Pfam" id="PF07792">
    <property type="entry name" value="Afi1"/>
    <property type="match status" value="1"/>
</dbReference>